<feature type="region of interest" description="Disordered" evidence="1">
    <location>
        <begin position="196"/>
        <end position="221"/>
    </location>
</feature>
<evidence type="ECO:0000313" key="3">
    <source>
        <dbReference type="Proteomes" id="UP000504636"/>
    </source>
</evidence>
<dbReference type="AlphaFoldDB" id="A0A6A6Z2X3"/>
<dbReference type="Proteomes" id="UP000504636">
    <property type="component" value="Unplaced"/>
</dbReference>
<reference evidence="2 4" key="1">
    <citation type="journal article" date="2020" name="Stud. Mycol.">
        <title>101 Dothideomycetes genomes: a test case for predicting lifestyles and emergence of pathogens.</title>
        <authorList>
            <person name="Haridas S."/>
            <person name="Albert R."/>
            <person name="Binder M."/>
            <person name="Bloem J."/>
            <person name="Labutti K."/>
            <person name="Salamov A."/>
            <person name="Andreopoulos B."/>
            <person name="Baker S."/>
            <person name="Barry K."/>
            <person name="Bills G."/>
            <person name="Bluhm B."/>
            <person name="Cannon C."/>
            <person name="Castanera R."/>
            <person name="Culley D."/>
            <person name="Daum C."/>
            <person name="Ezra D."/>
            <person name="Gonzalez J."/>
            <person name="Henrissat B."/>
            <person name="Kuo A."/>
            <person name="Liang C."/>
            <person name="Lipzen A."/>
            <person name="Lutzoni F."/>
            <person name="Magnuson J."/>
            <person name="Mondo S."/>
            <person name="Nolan M."/>
            <person name="Ohm R."/>
            <person name="Pangilinan J."/>
            <person name="Park H.-J."/>
            <person name="Ramirez L."/>
            <person name="Alfaro M."/>
            <person name="Sun H."/>
            <person name="Tritt A."/>
            <person name="Yoshinaga Y."/>
            <person name="Zwiers L.-H."/>
            <person name="Turgeon B."/>
            <person name="Goodwin S."/>
            <person name="Spatafora J."/>
            <person name="Crous P."/>
            <person name="Grigoriev I."/>
        </authorList>
    </citation>
    <scope>NUCLEOTIDE SEQUENCE</scope>
    <source>
        <strain evidence="2 4">CBS 304.34</strain>
    </source>
</reference>
<organism evidence="2">
    <name type="scientific">Mytilinidion resinicola</name>
    <dbReference type="NCBI Taxonomy" id="574789"/>
    <lineage>
        <taxon>Eukaryota</taxon>
        <taxon>Fungi</taxon>
        <taxon>Dikarya</taxon>
        <taxon>Ascomycota</taxon>
        <taxon>Pezizomycotina</taxon>
        <taxon>Dothideomycetes</taxon>
        <taxon>Pleosporomycetidae</taxon>
        <taxon>Mytilinidiales</taxon>
        <taxon>Mytilinidiaceae</taxon>
        <taxon>Mytilinidion</taxon>
    </lineage>
</organism>
<evidence type="ECO:0000313" key="4">
    <source>
        <dbReference type="RefSeq" id="XP_033581551.1"/>
    </source>
</evidence>
<evidence type="ECO:0000313" key="2">
    <source>
        <dbReference type="EMBL" id="KAF2814587.1"/>
    </source>
</evidence>
<proteinExistence type="predicted"/>
<reference evidence="4" key="3">
    <citation type="submission" date="2025-04" db="UniProtKB">
        <authorList>
            <consortium name="RefSeq"/>
        </authorList>
    </citation>
    <scope>IDENTIFICATION</scope>
    <source>
        <strain evidence="4">CBS 304.34</strain>
    </source>
</reference>
<dbReference type="GeneID" id="54465860"/>
<evidence type="ECO:0000256" key="1">
    <source>
        <dbReference type="SAM" id="MobiDB-lite"/>
    </source>
</evidence>
<protein>
    <submittedName>
        <fullName evidence="2 4">Uncharacterized protein</fullName>
    </submittedName>
</protein>
<dbReference type="EMBL" id="MU003694">
    <property type="protein sequence ID" value="KAF2814587.1"/>
    <property type="molecule type" value="Genomic_DNA"/>
</dbReference>
<sequence length="472" mass="51416">MATIARMLGVTPRVVRCAGADCRQYIRTDFGDEVELFKDNKEFCDGCAASERCLKEEVVRMKALFEKMRCENFPGYWKKILGFPLSAAEKQTMINFNKVRRRCDRARLSLANKRLGLLEAAEKAGELAASERAAVKHAAVERAGIKCPAVEGVAGAARPIQSLPIRRKRARSESPDAAAGPNKRVQFVKAATKGILKSKDGPKSRARHKVSFSQPRDPREVNGYRDQAKYLRDSDEYRPGSHVASRNFTLVNTSGFTLSFDDFYSGNHIIPNAINEARMSLMGLSDDGKDDVVDEDDASLPNADNNLRPLIGGPMEDLAVVGENKSLPWLDHRHDEGVVLNDSDPYAQLYRELQDDSFEDSGFAEILARGVNEGLGENIAGRSAPTSPLAVAAGEYIDPQALQLGGQYGSTGGEGWIAKSGFPVFQGSLSVVQNGSGTNEMPPASGRSDQLDKAYGEMEGIAKGLDGEKVIR</sequence>
<reference evidence="4" key="2">
    <citation type="submission" date="2020-04" db="EMBL/GenBank/DDBJ databases">
        <authorList>
            <consortium name="NCBI Genome Project"/>
        </authorList>
    </citation>
    <scope>NUCLEOTIDE SEQUENCE</scope>
    <source>
        <strain evidence="4">CBS 304.34</strain>
    </source>
</reference>
<dbReference type="OrthoDB" id="3800892at2759"/>
<name>A0A6A6Z2X3_9PEZI</name>
<gene>
    <name evidence="2 4" type="ORF">BDZ99DRAFT_515374</name>
</gene>
<dbReference type="RefSeq" id="XP_033581551.1">
    <property type="nucleotide sequence ID" value="XM_033724967.1"/>
</dbReference>
<keyword evidence="3" id="KW-1185">Reference proteome</keyword>
<accession>A0A6A6Z2X3</accession>